<dbReference type="CDD" id="cd10447">
    <property type="entry name" value="GIY-YIG_unchar_2"/>
    <property type="match status" value="1"/>
</dbReference>
<accession>A0A2H0N4Y3</accession>
<sequence length="278" mass="31055">MNPKTIIIHLPSGDPTGIKIAELSNRIIRGYVLPREKLAEAKIFEELSKPALYILVSKDGEQAYIGETENFLSRISTHGSDTEKDYWDLVLVFVSKDSSLEKSDVGYLEAIAVAQAKEAAKCEIHNRTIPTKNNLHQFKVSAIEEFFEDVSILSSAFGYPVFDVLREEEIKDNDVWICTTKKTHARAVFDGGKFIILAGSKIDPNAADSWKSAFPSSLEERERIFEKSGELIDGIITLKDNVTFRSPNHAGGFAAGRNVNAWITWKNSDGKTMDEVLR</sequence>
<evidence type="ECO:0000259" key="1">
    <source>
        <dbReference type="Pfam" id="PF01541"/>
    </source>
</evidence>
<evidence type="ECO:0000313" key="2">
    <source>
        <dbReference type="EMBL" id="PIR03953.1"/>
    </source>
</evidence>
<dbReference type="EMBL" id="PCWN01000007">
    <property type="protein sequence ID" value="PIR03953.1"/>
    <property type="molecule type" value="Genomic_DNA"/>
</dbReference>
<feature type="domain" description="GIY-YIG" evidence="1">
    <location>
        <begin position="51"/>
        <end position="86"/>
    </location>
</feature>
<gene>
    <name evidence="2" type="ORF">COV59_02100</name>
</gene>
<organism evidence="2 3">
    <name type="scientific">Candidatus Magasanikbacteria bacterium CG11_big_fil_rev_8_21_14_0_20_39_34</name>
    <dbReference type="NCBI Taxonomy" id="1974653"/>
    <lineage>
        <taxon>Bacteria</taxon>
        <taxon>Candidatus Magasanikiibacteriota</taxon>
    </lineage>
</organism>
<dbReference type="InterPro" id="IPR000305">
    <property type="entry name" value="GIY-YIG_endonuc"/>
</dbReference>
<protein>
    <submittedName>
        <fullName evidence="2">Methionine sulfoxide reductase</fullName>
    </submittedName>
</protein>
<evidence type="ECO:0000313" key="3">
    <source>
        <dbReference type="Proteomes" id="UP000229600"/>
    </source>
</evidence>
<comment type="caution">
    <text evidence="2">The sequence shown here is derived from an EMBL/GenBank/DDBJ whole genome shotgun (WGS) entry which is preliminary data.</text>
</comment>
<proteinExistence type="predicted"/>
<dbReference type="Pfam" id="PF01541">
    <property type="entry name" value="GIY-YIG"/>
    <property type="match status" value="1"/>
</dbReference>
<dbReference type="AlphaFoldDB" id="A0A2H0N4Y3"/>
<name>A0A2H0N4Y3_9BACT</name>
<reference evidence="2 3" key="1">
    <citation type="submission" date="2017-09" db="EMBL/GenBank/DDBJ databases">
        <title>Depth-based differentiation of microbial function through sediment-hosted aquifers and enrichment of novel symbionts in the deep terrestrial subsurface.</title>
        <authorList>
            <person name="Probst A.J."/>
            <person name="Ladd B."/>
            <person name="Jarett J.K."/>
            <person name="Geller-Mcgrath D.E."/>
            <person name="Sieber C.M."/>
            <person name="Emerson J.B."/>
            <person name="Anantharaman K."/>
            <person name="Thomas B.C."/>
            <person name="Malmstrom R."/>
            <person name="Stieglmeier M."/>
            <person name="Klingl A."/>
            <person name="Woyke T."/>
            <person name="Ryan C.M."/>
            <person name="Banfield J.F."/>
        </authorList>
    </citation>
    <scope>NUCLEOTIDE SEQUENCE [LARGE SCALE GENOMIC DNA]</scope>
    <source>
        <strain evidence="2">CG11_big_fil_rev_8_21_14_0_20_39_34</strain>
    </source>
</reference>
<dbReference type="Proteomes" id="UP000229600">
    <property type="component" value="Unassembled WGS sequence"/>
</dbReference>